<organism evidence="2">
    <name type="scientific">uncultured Acetobacteraceae bacterium</name>
    <dbReference type="NCBI Taxonomy" id="169975"/>
    <lineage>
        <taxon>Bacteria</taxon>
        <taxon>Pseudomonadati</taxon>
        <taxon>Pseudomonadota</taxon>
        <taxon>Alphaproteobacteria</taxon>
        <taxon>Acetobacterales</taxon>
        <taxon>Acetobacteraceae</taxon>
        <taxon>environmental samples</taxon>
    </lineage>
</organism>
<gene>
    <name evidence="2" type="ORF">AVDCRST_MAG04-669</name>
</gene>
<feature type="non-terminal residue" evidence="2">
    <location>
        <position position="1"/>
    </location>
</feature>
<sequence length="77" mass="8107">ASSSRRSPRAAARRAPSRRPGAPTCRWARAAGSPASRPLAGRARGGSRRRGGSVQPRFGLLIKQGLHVEAEPRGLAL</sequence>
<evidence type="ECO:0000256" key="1">
    <source>
        <dbReference type="SAM" id="MobiDB-lite"/>
    </source>
</evidence>
<protein>
    <submittedName>
        <fullName evidence="2">Uncharacterized protein</fullName>
    </submittedName>
</protein>
<proteinExistence type="predicted"/>
<feature type="compositionally biased region" description="Basic residues" evidence="1">
    <location>
        <begin position="1"/>
        <end position="17"/>
    </location>
</feature>
<feature type="region of interest" description="Disordered" evidence="1">
    <location>
        <begin position="1"/>
        <end position="56"/>
    </location>
</feature>
<evidence type="ECO:0000313" key="2">
    <source>
        <dbReference type="EMBL" id="CAA9221983.1"/>
    </source>
</evidence>
<dbReference type="AlphaFoldDB" id="A0A6J4HF38"/>
<feature type="non-terminal residue" evidence="2">
    <location>
        <position position="77"/>
    </location>
</feature>
<accession>A0A6J4HF38</accession>
<dbReference type="EMBL" id="CADCTL010000051">
    <property type="protein sequence ID" value="CAA9221983.1"/>
    <property type="molecule type" value="Genomic_DNA"/>
</dbReference>
<reference evidence="2" key="1">
    <citation type="submission" date="2020-02" db="EMBL/GenBank/DDBJ databases">
        <authorList>
            <person name="Meier V. D."/>
        </authorList>
    </citation>
    <scope>NUCLEOTIDE SEQUENCE</scope>
    <source>
        <strain evidence="2">AVDCRST_MAG04</strain>
    </source>
</reference>
<name>A0A6J4HF38_9PROT</name>